<dbReference type="Pfam" id="PF03639">
    <property type="entry name" value="Glyco_hydro_81"/>
    <property type="match status" value="1"/>
</dbReference>
<evidence type="ECO:0000256" key="5">
    <source>
        <dbReference type="ARBA" id="ARBA00022692"/>
    </source>
</evidence>
<proteinExistence type="inferred from homology"/>
<evidence type="ECO:0000256" key="6">
    <source>
        <dbReference type="ARBA" id="ARBA00022801"/>
    </source>
</evidence>
<keyword evidence="10" id="KW-0326">Glycosidase</keyword>
<evidence type="ECO:0000256" key="9">
    <source>
        <dbReference type="ARBA" id="ARBA00023277"/>
    </source>
</evidence>
<dbReference type="EMBL" id="CAXAMN010022028">
    <property type="protein sequence ID" value="CAK9065597.1"/>
    <property type="molecule type" value="Genomic_DNA"/>
</dbReference>
<dbReference type="Gene3D" id="1.20.5.420">
    <property type="entry name" value="Immunoglobulin FC, subunit C"/>
    <property type="match status" value="1"/>
</dbReference>
<feature type="domain" description="Glycosyl hydrolase family 81 C-terminal" evidence="17">
    <location>
        <begin position="292"/>
        <end position="650"/>
    </location>
</feature>
<feature type="transmembrane region" description="Helical" evidence="14">
    <location>
        <begin position="831"/>
        <end position="850"/>
    </location>
</feature>
<organism evidence="18 19">
    <name type="scientific">Durusdinium trenchii</name>
    <dbReference type="NCBI Taxonomy" id="1381693"/>
    <lineage>
        <taxon>Eukaryota</taxon>
        <taxon>Sar</taxon>
        <taxon>Alveolata</taxon>
        <taxon>Dinophyceae</taxon>
        <taxon>Suessiales</taxon>
        <taxon>Symbiodiniaceae</taxon>
        <taxon>Durusdinium</taxon>
    </lineage>
</organism>
<reference evidence="18 19" key="1">
    <citation type="submission" date="2024-02" db="EMBL/GenBank/DDBJ databases">
        <authorList>
            <person name="Chen Y."/>
            <person name="Shah S."/>
            <person name="Dougan E. K."/>
            <person name="Thang M."/>
            <person name="Chan C."/>
        </authorList>
    </citation>
    <scope>NUCLEOTIDE SEQUENCE [LARGE SCALE GENOMIC DNA]</scope>
</reference>
<dbReference type="Pfam" id="PF17652">
    <property type="entry name" value="Glyco_hydro81C"/>
    <property type="match status" value="1"/>
</dbReference>
<dbReference type="InterPro" id="IPR049232">
    <property type="entry name" value="DUF6829"/>
</dbReference>
<evidence type="ECO:0000256" key="10">
    <source>
        <dbReference type="ARBA" id="ARBA00023295"/>
    </source>
</evidence>
<feature type="compositionally biased region" description="Polar residues" evidence="13">
    <location>
        <begin position="1396"/>
        <end position="1408"/>
    </location>
</feature>
<feature type="domain" description="Glycosyl hydrolase family 81 N-terminal" evidence="16">
    <location>
        <begin position="23"/>
        <end position="275"/>
    </location>
</feature>
<dbReference type="Proteomes" id="UP001642484">
    <property type="component" value="Unassembled WGS sequence"/>
</dbReference>
<sequence>MMWYQDGRLMNRDGSRLELYRTAFVGEFGLGAVEIGGQHDFQIIKEGVFGIHVEVRNPTANVSMMYPIYSGMAYVSARYTGATPKITTERSRFGDVFAFNNLVQISKGVWSVSTGFHHLSPQSAQLRIYLLDADLGFVDDSFQLELGCERSCLLLNRPLTGWVRAARVLAPRDVETLDLHAPAIPVGWDLQMEDQGHVRYKFEVAGGNSSLPKLLHWAYAHHQKMLQHENTTKMAKGLSSSQAPTKGHMAGVLGNEWLLKAQFFNETNKLDFLPVMPALSAERQARLIEETKATLQELKRTWRQSMFKSDFYFSGKGFQKVGMVCLLAEKLLSSQELELCTRWLARGFECILYKSKHPDDRSSRCAGAPGGLFYDKDWGGLPSRVGYNPTWHSKPVLHCMLADFGNSCYNDHHYHFGYFVVSAAILAKLKPSWTKNADFVNFVDGLIRDTSNPSSEDPYFPRFRHFDWFDLHSWSRGLAPNPEGKDEESTSEEMNLHYGIHLWGKETGRRSMQQLGATMLAMATATVQEFFLMAEGNPHHPADYARNRAPGMLLQNKAHYATYFGKHFEYIHGIQMIPLSPALTLARTRKFNQQEWSEILCNLPLSSTDSWTSILLTGNLAMIDPQAAFDRLEEMHPQSMDDGLTKAYALYWTSANIEVKPNVTNESYFDAVQLKMQRLHMTMMGHRSREAIRKDDDSSNNMLAQEPIALVDYRHHRSKEEQVELGRTRERHFLGGVGASKGEDIRLHGRWMELSTRAGEDTAFLKSVLVKKDTKRISEFHMNSNSAFHPGGNFRVIWDVIGLCFLSTDAIMLPLTLAFEMNMSTPHFGGTLLTLFFWSGFVYWCSDIIVNFNTAVYSQGQLIESHREIAYHYLKSWLLFDMSLIILDIVSVSQTSGDNVAGDLSNLRALRVVRALRLLRLLKVSKLKTIIQEMVASTGRSGIVFMLAILNTAVLIIFMIHVMTCVWYGIGQASIAEGKISWIDISMAQEEDDFTQYMHSLRYVINAPSPPLVAPDNLLELSMDTAANILGLIVLGSAVSKISQALAEMRANSEEDDRQRREIRLYLNSQNAPFELVSRIMKFVDYRLEKMSNNSFDSSLISKTLQTELYVNQRNAYLVQLPIFSLSQAVYPDVFAELCACLSKDVFEKFETVYMFGSWAKGMVMTLSGTFSYVEQEGSPQSIEGTNWFEEASLYVDGMLHNSTLATKTFGETFVLDGEDLVHCLVNSPGCTRMFMEYARDFVANLTRGGGDPFIRDTQMKAGEKACLANLHYQELYQDPRKKLEYINTAALVRGEIQAIPPSYEDLTQVKVKRQSILGAAVAATGVGKKDSQSWLLRRQDSASSAFETIRSQASVSSGAPEDFGLAPLVEEVMKARQPPPVRENPPDDMEGSRPVSKQTSNCPSNDEQLPPPKRVVKLIPELDKRAGPYIIFDQDPERGRAESSCISLVALLMKHYDIFTAPQPARGKLLHRQWQELLDIVEWISPTKEQVHGIVVLLAIRGIVKAKAVTRQIPKQHRRPERAITFLMECCQQVVPSATFLSTESMEIVKSSLAVHETFNLAQMLQGENVPGSVVKLKELISENGEQALKNYMLFLLGFMSGVSGGEGSRFMNAKNAEGFIAGIKMLQQLTTSTPRGIYWGFLDARAEALEIPRETAEDFALVRLACVARVQDSNSYVQLRAAWDGLGIRERDLLMDHFLADGIDQRAFVLEFLPACVQNAQQNKVIGLSLLLEVLVDIVSNLQPVVAAAALGDELKIVPCNLSDLAEFVAVARNRFIFRTCISRSRLRVQQDRVTLEMTGGNWARLNEVDSDTTALANTMKEISDRQRELESRLQRDERPHKLQRVIC</sequence>
<dbReference type="Gene3D" id="1.10.287.1170">
    <property type="entry name" value="glycoside hydrolase family 81 endo-[beta] glucanase"/>
    <property type="match status" value="1"/>
</dbReference>
<evidence type="ECO:0000259" key="16">
    <source>
        <dbReference type="Pfam" id="PF03639"/>
    </source>
</evidence>
<evidence type="ECO:0000256" key="4">
    <source>
        <dbReference type="ARBA" id="ARBA00012780"/>
    </source>
</evidence>
<comment type="catalytic activity">
    <reaction evidence="1">
        <text>Hydrolysis of (1-&gt;3)-beta-D-glucosidic linkages in (1-&gt;3)-beta-D-glucans.</text>
        <dbReference type="EC" id="3.2.1.39"/>
    </reaction>
</comment>
<dbReference type="InterPro" id="IPR018490">
    <property type="entry name" value="cNMP-bd_dom_sf"/>
</dbReference>
<feature type="transmembrane region" description="Helical" evidence="14">
    <location>
        <begin position="943"/>
        <end position="970"/>
    </location>
</feature>
<dbReference type="InterPro" id="IPR040451">
    <property type="entry name" value="GH81_N"/>
</dbReference>
<dbReference type="InterPro" id="IPR005200">
    <property type="entry name" value="Endo-beta-glucanase"/>
</dbReference>
<dbReference type="Pfam" id="PF20717">
    <property type="entry name" value="DUF6829"/>
    <property type="match status" value="1"/>
</dbReference>
<evidence type="ECO:0000313" key="19">
    <source>
        <dbReference type="Proteomes" id="UP001642484"/>
    </source>
</evidence>
<dbReference type="SUPFAM" id="SSF51206">
    <property type="entry name" value="cAMP-binding domain-like"/>
    <property type="match status" value="1"/>
</dbReference>
<feature type="domain" description="Ion transport" evidence="15">
    <location>
        <begin position="797"/>
        <end position="1001"/>
    </location>
</feature>
<evidence type="ECO:0000256" key="8">
    <source>
        <dbReference type="ARBA" id="ARBA00023136"/>
    </source>
</evidence>
<evidence type="ECO:0000256" key="2">
    <source>
        <dbReference type="ARBA" id="ARBA00004141"/>
    </source>
</evidence>
<evidence type="ECO:0000313" key="18">
    <source>
        <dbReference type="EMBL" id="CAK9065597.1"/>
    </source>
</evidence>
<evidence type="ECO:0000256" key="1">
    <source>
        <dbReference type="ARBA" id="ARBA00000382"/>
    </source>
</evidence>
<comment type="similarity">
    <text evidence="3">Belongs to the glycosyl hydrolase 81 family.</text>
</comment>
<dbReference type="Pfam" id="PF00520">
    <property type="entry name" value="Ion_trans"/>
    <property type="match status" value="1"/>
</dbReference>
<evidence type="ECO:0000256" key="14">
    <source>
        <dbReference type="SAM" id="Phobius"/>
    </source>
</evidence>
<accession>A0ABP0NS56</accession>
<keyword evidence="7 14" id="KW-1133">Transmembrane helix</keyword>
<evidence type="ECO:0000259" key="15">
    <source>
        <dbReference type="Pfam" id="PF00520"/>
    </source>
</evidence>
<keyword evidence="12" id="KW-0624">Polysaccharide degradation</keyword>
<gene>
    <name evidence="18" type="ORF">CCMP2556_LOCUS32238</name>
</gene>
<dbReference type="Gene3D" id="1.10.287.70">
    <property type="match status" value="1"/>
</dbReference>
<name>A0ABP0NS56_9DINO</name>
<dbReference type="InterPro" id="IPR005821">
    <property type="entry name" value="Ion_trans_dom"/>
</dbReference>
<evidence type="ECO:0000256" key="12">
    <source>
        <dbReference type="ARBA" id="ARBA00023326"/>
    </source>
</evidence>
<keyword evidence="11" id="KW-0961">Cell wall biogenesis/degradation</keyword>
<keyword evidence="5 14" id="KW-0812">Transmembrane</keyword>
<dbReference type="Gene3D" id="2.60.120.10">
    <property type="entry name" value="Jelly Rolls"/>
    <property type="match status" value="1"/>
</dbReference>
<keyword evidence="9" id="KW-0119">Carbohydrate metabolism</keyword>
<evidence type="ECO:0000259" key="17">
    <source>
        <dbReference type="Pfam" id="PF17652"/>
    </source>
</evidence>
<feature type="region of interest" description="Disordered" evidence="13">
    <location>
        <begin position="1376"/>
        <end position="1412"/>
    </location>
</feature>
<evidence type="ECO:0000256" key="3">
    <source>
        <dbReference type="ARBA" id="ARBA00010730"/>
    </source>
</evidence>
<dbReference type="PROSITE" id="PS52008">
    <property type="entry name" value="GH81"/>
    <property type="match status" value="1"/>
</dbReference>
<dbReference type="PANTHER" id="PTHR31983">
    <property type="entry name" value="ENDO-1,3(4)-BETA-GLUCANASE 1"/>
    <property type="match status" value="1"/>
</dbReference>
<evidence type="ECO:0000256" key="11">
    <source>
        <dbReference type="ARBA" id="ARBA00023316"/>
    </source>
</evidence>
<comment type="caution">
    <text evidence="18">The sequence shown here is derived from an EMBL/GenBank/DDBJ whole genome shotgun (WGS) entry which is preliminary data.</text>
</comment>
<evidence type="ECO:0000256" key="13">
    <source>
        <dbReference type="SAM" id="MobiDB-lite"/>
    </source>
</evidence>
<dbReference type="EC" id="3.2.1.39" evidence="4"/>
<comment type="subcellular location">
    <subcellularLocation>
        <location evidence="2">Membrane</location>
        <topology evidence="2">Multi-pass membrane protein</topology>
    </subcellularLocation>
</comment>
<dbReference type="PANTHER" id="PTHR31983:SF0">
    <property type="entry name" value="GLUCAN ENDO-1,3-BETA-D-GLUCOSIDASE 2"/>
    <property type="match status" value="1"/>
</dbReference>
<dbReference type="Gene3D" id="2.70.98.30">
    <property type="entry name" value="Golgi alpha-mannosidase II, domain 4"/>
    <property type="match status" value="1"/>
</dbReference>
<dbReference type="SUPFAM" id="SSF81324">
    <property type="entry name" value="Voltage-gated potassium channels"/>
    <property type="match status" value="1"/>
</dbReference>
<keyword evidence="8 14" id="KW-0472">Membrane</keyword>
<keyword evidence="19" id="KW-1185">Reference proteome</keyword>
<evidence type="ECO:0000256" key="7">
    <source>
        <dbReference type="ARBA" id="ARBA00022989"/>
    </source>
</evidence>
<dbReference type="InterPro" id="IPR040720">
    <property type="entry name" value="GH81_C"/>
</dbReference>
<keyword evidence="6" id="KW-0378">Hydrolase</keyword>
<protein>
    <recommendedName>
        <fullName evidence="4">glucan endo-1,3-beta-D-glucosidase</fullName>
        <ecNumber evidence="4">3.2.1.39</ecNumber>
    </recommendedName>
</protein>
<dbReference type="InterPro" id="IPR014710">
    <property type="entry name" value="RmlC-like_jellyroll"/>
</dbReference>